<dbReference type="GO" id="GO:0016747">
    <property type="term" value="F:acyltransferase activity, transferring groups other than amino-acyl groups"/>
    <property type="evidence" value="ECO:0007669"/>
    <property type="project" value="TreeGrafter"/>
</dbReference>
<dbReference type="PANTHER" id="PTHR31642:SF310">
    <property type="entry name" value="FATTY ALCOHOL:CAFFEOYL-COA ACYLTRANSFERASE"/>
    <property type="match status" value="1"/>
</dbReference>
<dbReference type="OrthoDB" id="671439at2759"/>
<feature type="non-terminal residue" evidence="3">
    <location>
        <position position="237"/>
    </location>
</feature>
<evidence type="ECO:0000313" key="4">
    <source>
        <dbReference type="Proteomes" id="UP001140094"/>
    </source>
</evidence>
<evidence type="ECO:0008006" key="5">
    <source>
        <dbReference type="Google" id="ProtNLM"/>
    </source>
</evidence>
<organism evidence="3 4">
    <name type="scientific">Coemansia guatemalensis</name>
    <dbReference type="NCBI Taxonomy" id="2761395"/>
    <lineage>
        <taxon>Eukaryota</taxon>
        <taxon>Fungi</taxon>
        <taxon>Fungi incertae sedis</taxon>
        <taxon>Zoopagomycota</taxon>
        <taxon>Kickxellomycotina</taxon>
        <taxon>Kickxellomycetes</taxon>
        <taxon>Kickxellales</taxon>
        <taxon>Kickxellaceae</taxon>
        <taxon>Coemansia</taxon>
    </lineage>
</organism>
<dbReference type="InterPro" id="IPR050317">
    <property type="entry name" value="Plant_Fungal_Acyltransferase"/>
</dbReference>
<evidence type="ECO:0000313" key="3">
    <source>
        <dbReference type="EMBL" id="KAJ2796406.1"/>
    </source>
</evidence>
<feature type="compositionally biased region" description="Basic and acidic residues" evidence="2">
    <location>
        <begin position="200"/>
        <end position="210"/>
    </location>
</feature>
<gene>
    <name evidence="3" type="ORF">H4R20_005538</name>
</gene>
<comment type="caution">
    <text evidence="3">The sequence shown here is derived from an EMBL/GenBank/DDBJ whole genome shotgun (WGS) entry which is preliminary data.</text>
</comment>
<reference evidence="3" key="1">
    <citation type="submission" date="2022-07" db="EMBL/GenBank/DDBJ databases">
        <title>Phylogenomic reconstructions and comparative analyses of Kickxellomycotina fungi.</title>
        <authorList>
            <person name="Reynolds N.K."/>
            <person name="Stajich J.E."/>
            <person name="Barry K."/>
            <person name="Grigoriev I.V."/>
            <person name="Crous P."/>
            <person name="Smith M.E."/>
        </authorList>
    </citation>
    <scope>NUCLEOTIDE SEQUENCE</scope>
    <source>
        <strain evidence="3">NRRL 1565</strain>
    </source>
</reference>
<dbReference type="SUPFAM" id="SSF52777">
    <property type="entry name" value="CoA-dependent acyltransferases"/>
    <property type="match status" value="1"/>
</dbReference>
<dbReference type="PANTHER" id="PTHR31642">
    <property type="entry name" value="TRICHOTHECENE 3-O-ACETYLTRANSFERASE"/>
    <property type="match status" value="1"/>
</dbReference>
<feature type="compositionally biased region" description="Low complexity" evidence="2">
    <location>
        <begin position="227"/>
        <end position="237"/>
    </location>
</feature>
<sequence length="237" mass="26601">MVAIKTGYHYRASVAVEPQEHRLLSIDYAQGETDLNFAIFFAAPRGRRRMPIGCIKDSLLKAVEQFPVLLGRLVNDADAGWRIVVDPDDINWPLITEARARGHTIAGLQRAGFSWTQWPPETQIADLRTYDSKPMLGVHIVHYACGGISLHTKMRHQVMDGNGMWRFYHVWSSICFAECRPHRPLPRLTSTFATGNPLHDRQLLSDRVEPPDGDDTVIGTDADSDSDIITVSDVNPD</sequence>
<dbReference type="Pfam" id="PF02458">
    <property type="entry name" value="Transferase"/>
    <property type="match status" value="1"/>
</dbReference>
<dbReference type="InterPro" id="IPR023213">
    <property type="entry name" value="CAT-like_dom_sf"/>
</dbReference>
<dbReference type="AlphaFoldDB" id="A0A9W8LRR2"/>
<name>A0A9W8LRR2_9FUNG</name>
<keyword evidence="4" id="KW-1185">Reference proteome</keyword>
<keyword evidence="1" id="KW-0808">Transferase</keyword>
<feature type="region of interest" description="Disordered" evidence="2">
    <location>
        <begin position="200"/>
        <end position="237"/>
    </location>
</feature>
<dbReference type="Proteomes" id="UP001140094">
    <property type="component" value="Unassembled WGS sequence"/>
</dbReference>
<evidence type="ECO:0000256" key="1">
    <source>
        <dbReference type="ARBA" id="ARBA00022679"/>
    </source>
</evidence>
<protein>
    <recommendedName>
        <fullName evidence="5">Transferase</fullName>
    </recommendedName>
</protein>
<accession>A0A9W8LRR2</accession>
<evidence type="ECO:0000256" key="2">
    <source>
        <dbReference type="SAM" id="MobiDB-lite"/>
    </source>
</evidence>
<proteinExistence type="predicted"/>
<dbReference type="EMBL" id="JANBUO010001909">
    <property type="protein sequence ID" value="KAJ2796406.1"/>
    <property type="molecule type" value="Genomic_DNA"/>
</dbReference>
<dbReference type="Gene3D" id="3.30.559.10">
    <property type="entry name" value="Chloramphenicol acetyltransferase-like domain"/>
    <property type="match status" value="1"/>
</dbReference>